<evidence type="ECO:0000256" key="1">
    <source>
        <dbReference type="SAM" id="Phobius"/>
    </source>
</evidence>
<keyword evidence="1" id="KW-1133">Transmembrane helix</keyword>
<gene>
    <name evidence="2" type="ORF">SAMN06295933_1519</name>
</gene>
<name>A0A1X7D175_9BACT</name>
<dbReference type="EMBL" id="FWZU01000002">
    <property type="protein sequence ID" value="SMF06852.1"/>
    <property type="molecule type" value="Genomic_DNA"/>
</dbReference>
<organism evidence="2 3">
    <name type="scientific">Desulfovibrio gilichinskyi</name>
    <dbReference type="NCBI Taxonomy" id="1519643"/>
    <lineage>
        <taxon>Bacteria</taxon>
        <taxon>Pseudomonadati</taxon>
        <taxon>Thermodesulfobacteriota</taxon>
        <taxon>Desulfovibrionia</taxon>
        <taxon>Desulfovibrionales</taxon>
        <taxon>Desulfovibrionaceae</taxon>
        <taxon>Desulfovibrio</taxon>
    </lineage>
</organism>
<dbReference type="AlphaFoldDB" id="A0A1X7D175"/>
<evidence type="ECO:0000313" key="3">
    <source>
        <dbReference type="Proteomes" id="UP000192906"/>
    </source>
</evidence>
<feature type="transmembrane region" description="Helical" evidence="1">
    <location>
        <begin position="6"/>
        <end position="22"/>
    </location>
</feature>
<reference evidence="3" key="1">
    <citation type="submission" date="2017-04" db="EMBL/GenBank/DDBJ databases">
        <authorList>
            <person name="Varghese N."/>
            <person name="Submissions S."/>
        </authorList>
    </citation>
    <scope>NUCLEOTIDE SEQUENCE [LARGE SCALE GENOMIC DNA]</scope>
    <source>
        <strain evidence="3">K3S</strain>
    </source>
</reference>
<keyword evidence="1" id="KW-0472">Membrane</keyword>
<dbReference type="Proteomes" id="UP000192906">
    <property type="component" value="Unassembled WGS sequence"/>
</dbReference>
<keyword evidence="1" id="KW-0812">Transmembrane</keyword>
<dbReference type="STRING" id="1519643.SAMN06295933_1519"/>
<evidence type="ECO:0000313" key="2">
    <source>
        <dbReference type="EMBL" id="SMF06852.1"/>
    </source>
</evidence>
<sequence>MLTINIFTLLNFVAVTYLFINFNNKSFEKIFINVDRNSDVELKY</sequence>
<keyword evidence="3" id="KW-1185">Reference proteome</keyword>
<protein>
    <submittedName>
        <fullName evidence="2">Uncharacterized protein</fullName>
    </submittedName>
</protein>
<proteinExistence type="predicted"/>
<accession>A0A1X7D175</accession>